<feature type="region of interest" description="Disordered" evidence="1">
    <location>
        <begin position="1"/>
        <end position="86"/>
    </location>
</feature>
<evidence type="ECO:0000313" key="3">
    <source>
        <dbReference type="Proteomes" id="UP000639606"/>
    </source>
</evidence>
<sequence>MPTSGTEANPMKPPTVSAAPDSTSPRPRPCTRNNSAKGIHSPLPTASITVEATNLRRAPGVTTSSLAGERASDMGAHSLSANATGT</sequence>
<evidence type="ECO:0000256" key="1">
    <source>
        <dbReference type="SAM" id="MobiDB-lite"/>
    </source>
</evidence>
<keyword evidence="3" id="KW-1185">Reference proteome</keyword>
<gene>
    <name evidence="2" type="ORF">GCM10010185_26270</name>
</gene>
<organism evidence="2 3">
    <name type="scientific">Saccharothrix coeruleofusca</name>
    <dbReference type="NCBI Taxonomy" id="33919"/>
    <lineage>
        <taxon>Bacteria</taxon>
        <taxon>Bacillati</taxon>
        <taxon>Actinomycetota</taxon>
        <taxon>Actinomycetes</taxon>
        <taxon>Pseudonocardiales</taxon>
        <taxon>Pseudonocardiaceae</taxon>
        <taxon>Saccharothrix</taxon>
    </lineage>
</organism>
<dbReference type="EMBL" id="BMRG01000004">
    <property type="protein sequence ID" value="GGP52900.1"/>
    <property type="molecule type" value="Genomic_DNA"/>
</dbReference>
<accession>A0A918ALF8</accession>
<proteinExistence type="predicted"/>
<feature type="compositionally biased region" description="Polar residues" evidence="1">
    <location>
        <begin position="20"/>
        <end position="36"/>
    </location>
</feature>
<protein>
    <submittedName>
        <fullName evidence="2">Uncharacterized protein</fullName>
    </submittedName>
</protein>
<dbReference type="AlphaFoldDB" id="A0A918ALF8"/>
<reference evidence="2" key="2">
    <citation type="submission" date="2020-09" db="EMBL/GenBank/DDBJ databases">
        <authorList>
            <person name="Sun Q."/>
            <person name="Ohkuma M."/>
        </authorList>
    </citation>
    <scope>NUCLEOTIDE SEQUENCE</scope>
    <source>
        <strain evidence="2">JCM 3313</strain>
    </source>
</reference>
<name>A0A918ALF8_9PSEU</name>
<reference evidence="2" key="1">
    <citation type="journal article" date="2014" name="Int. J. Syst. Evol. Microbiol.">
        <title>Complete genome sequence of Corynebacterium casei LMG S-19264T (=DSM 44701T), isolated from a smear-ripened cheese.</title>
        <authorList>
            <consortium name="US DOE Joint Genome Institute (JGI-PGF)"/>
            <person name="Walter F."/>
            <person name="Albersmeier A."/>
            <person name="Kalinowski J."/>
            <person name="Ruckert C."/>
        </authorList>
    </citation>
    <scope>NUCLEOTIDE SEQUENCE</scope>
    <source>
        <strain evidence="2">JCM 3313</strain>
    </source>
</reference>
<comment type="caution">
    <text evidence="2">The sequence shown here is derived from an EMBL/GenBank/DDBJ whole genome shotgun (WGS) entry which is preliminary data.</text>
</comment>
<evidence type="ECO:0000313" key="2">
    <source>
        <dbReference type="EMBL" id="GGP52900.1"/>
    </source>
</evidence>
<dbReference type="Proteomes" id="UP000639606">
    <property type="component" value="Unassembled WGS sequence"/>
</dbReference>